<dbReference type="STRING" id="298654.FraEuI1c_7172"/>
<feature type="domain" description="Carrier" evidence="1">
    <location>
        <begin position="20"/>
        <end position="65"/>
    </location>
</feature>
<dbReference type="InterPro" id="IPR009081">
    <property type="entry name" value="PP-bd_ACP"/>
</dbReference>
<dbReference type="SUPFAM" id="SSF47336">
    <property type="entry name" value="ACP-like"/>
    <property type="match status" value="1"/>
</dbReference>
<dbReference type="Proteomes" id="UP000002484">
    <property type="component" value="Chromosome"/>
</dbReference>
<gene>
    <name evidence="2" type="ordered locus">FraEuI1c_7172</name>
</gene>
<dbReference type="InterPro" id="IPR036736">
    <property type="entry name" value="ACP-like_sf"/>
</dbReference>
<sequence length="90" mass="9779">MRYADELCELLTTEGFVDVDVDLTADEPLLSTGVLDSLELVRLVGALTDRYGVAIAGNDLNFGNFETCSRISLLLERLMARVAADRVAAD</sequence>
<keyword evidence="3" id="KW-1185">Reference proteome</keyword>
<dbReference type="EMBL" id="CP002299">
    <property type="protein sequence ID" value="ADP85136.1"/>
    <property type="molecule type" value="Genomic_DNA"/>
</dbReference>
<dbReference type="InParanoid" id="E3IZU4"/>
<dbReference type="OrthoDB" id="677810at2"/>
<dbReference type="Pfam" id="PF00550">
    <property type="entry name" value="PP-binding"/>
    <property type="match status" value="1"/>
</dbReference>
<evidence type="ECO:0000313" key="2">
    <source>
        <dbReference type="EMBL" id="ADP85136.1"/>
    </source>
</evidence>
<dbReference type="HOGENOM" id="CLU_2436523_0_0_11"/>
<dbReference type="RefSeq" id="WP_013428246.1">
    <property type="nucleotide sequence ID" value="NC_014666.1"/>
</dbReference>
<name>E3IZU4_PSEI1</name>
<accession>E3IZU4</accession>
<organism evidence="2 3">
    <name type="scientific">Pseudofrankia inefficax (strain DSM 45817 / CECT 9037 / DDB 130130 / EuI1c)</name>
    <name type="common">Frankia inefficax</name>
    <dbReference type="NCBI Taxonomy" id="298654"/>
    <lineage>
        <taxon>Bacteria</taxon>
        <taxon>Bacillati</taxon>
        <taxon>Actinomycetota</taxon>
        <taxon>Actinomycetes</taxon>
        <taxon>Frankiales</taxon>
        <taxon>Frankiaceae</taxon>
        <taxon>Pseudofrankia</taxon>
    </lineage>
</organism>
<dbReference type="Gene3D" id="1.10.1200.10">
    <property type="entry name" value="ACP-like"/>
    <property type="match status" value="1"/>
</dbReference>
<reference evidence="2 3" key="1">
    <citation type="submission" date="2010-10" db="EMBL/GenBank/DDBJ databases">
        <title>Complete sequence of Frankia sp. EuI1c.</title>
        <authorList>
            <consortium name="US DOE Joint Genome Institute"/>
            <person name="Lucas S."/>
            <person name="Copeland A."/>
            <person name="Lapidus A."/>
            <person name="Cheng J.-F."/>
            <person name="Bruce D."/>
            <person name="Goodwin L."/>
            <person name="Pitluck S."/>
            <person name="Chertkov O."/>
            <person name="Detter J.C."/>
            <person name="Han C."/>
            <person name="Tapia R."/>
            <person name="Land M."/>
            <person name="Hauser L."/>
            <person name="Jeffries C."/>
            <person name="Kyrpides N."/>
            <person name="Ivanova N."/>
            <person name="Mikhailova N."/>
            <person name="Beauchemin N."/>
            <person name="Sen A."/>
            <person name="Sur S.A."/>
            <person name="Gtari M."/>
            <person name="Wall L."/>
            <person name="Tisa L."/>
            <person name="Woyke T."/>
        </authorList>
    </citation>
    <scope>NUCLEOTIDE SEQUENCE [LARGE SCALE GENOMIC DNA]</scope>
    <source>
        <strain evidence="3">DSM 45817 / CECT 9037 / EuI1c</strain>
    </source>
</reference>
<dbReference type="KEGG" id="fri:FraEuI1c_7172"/>
<proteinExistence type="predicted"/>
<protein>
    <recommendedName>
        <fullName evidence="1">Carrier domain-containing protein</fullName>
    </recommendedName>
</protein>
<evidence type="ECO:0000259" key="1">
    <source>
        <dbReference type="Pfam" id="PF00550"/>
    </source>
</evidence>
<evidence type="ECO:0000313" key="3">
    <source>
        <dbReference type="Proteomes" id="UP000002484"/>
    </source>
</evidence>
<dbReference type="AlphaFoldDB" id="E3IZU4"/>